<dbReference type="Proteomes" id="UP001151699">
    <property type="component" value="Chromosome B"/>
</dbReference>
<comment type="caution">
    <text evidence="2">The sequence shown here is derived from an EMBL/GenBank/DDBJ whole genome shotgun (WGS) entry which is preliminary data.</text>
</comment>
<proteinExistence type="predicted"/>
<evidence type="ECO:0000256" key="1">
    <source>
        <dbReference type="SAM" id="MobiDB-lite"/>
    </source>
</evidence>
<dbReference type="EMBL" id="WJQU01000002">
    <property type="protein sequence ID" value="KAJ6641156.1"/>
    <property type="molecule type" value="Genomic_DNA"/>
</dbReference>
<gene>
    <name evidence="2" type="ORF">Bhyg_06091</name>
</gene>
<dbReference type="OrthoDB" id="10597986at2759"/>
<feature type="compositionally biased region" description="Acidic residues" evidence="1">
    <location>
        <begin position="43"/>
        <end position="52"/>
    </location>
</feature>
<accession>A0A9Q0N0Z2</accession>
<protein>
    <submittedName>
        <fullName evidence="2">Uncharacterized protein</fullName>
    </submittedName>
</protein>
<evidence type="ECO:0000313" key="3">
    <source>
        <dbReference type="Proteomes" id="UP001151699"/>
    </source>
</evidence>
<evidence type="ECO:0000313" key="2">
    <source>
        <dbReference type="EMBL" id="KAJ6641156.1"/>
    </source>
</evidence>
<reference evidence="2" key="1">
    <citation type="submission" date="2022-07" db="EMBL/GenBank/DDBJ databases">
        <authorList>
            <person name="Trinca V."/>
            <person name="Uliana J.V.C."/>
            <person name="Torres T.T."/>
            <person name="Ward R.J."/>
            <person name="Monesi N."/>
        </authorList>
    </citation>
    <scope>NUCLEOTIDE SEQUENCE</scope>
    <source>
        <strain evidence="2">HSMRA1968</strain>
        <tissue evidence="2">Whole embryos</tissue>
    </source>
</reference>
<keyword evidence="3" id="KW-1185">Reference proteome</keyword>
<organism evidence="2 3">
    <name type="scientific">Pseudolycoriella hygida</name>
    <dbReference type="NCBI Taxonomy" id="35572"/>
    <lineage>
        <taxon>Eukaryota</taxon>
        <taxon>Metazoa</taxon>
        <taxon>Ecdysozoa</taxon>
        <taxon>Arthropoda</taxon>
        <taxon>Hexapoda</taxon>
        <taxon>Insecta</taxon>
        <taxon>Pterygota</taxon>
        <taxon>Neoptera</taxon>
        <taxon>Endopterygota</taxon>
        <taxon>Diptera</taxon>
        <taxon>Nematocera</taxon>
        <taxon>Sciaroidea</taxon>
        <taxon>Sciaridae</taxon>
        <taxon>Pseudolycoriella</taxon>
    </lineage>
</organism>
<feature type="region of interest" description="Disordered" evidence="1">
    <location>
        <begin position="34"/>
        <end position="69"/>
    </location>
</feature>
<sequence>MVVIDSSPVPSPKADPEPCLEIIFRVLEIFLTTSRPRRREYTTPDEEDEPEATTEQSSTESRPTEVMTE</sequence>
<name>A0A9Q0N0Z2_9DIPT</name>
<dbReference type="AlphaFoldDB" id="A0A9Q0N0Z2"/>